<dbReference type="Proteomes" id="UP000294847">
    <property type="component" value="Chromosome 1"/>
</dbReference>
<evidence type="ECO:0000313" key="1">
    <source>
        <dbReference type="EMBL" id="QBZ54773.1"/>
    </source>
</evidence>
<organism evidence="1 2">
    <name type="scientific">Pyricularia oryzae</name>
    <name type="common">Rice blast fungus</name>
    <name type="synonym">Magnaporthe oryzae</name>
    <dbReference type="NCBI Taxonomy" id="318829"/>
    <lineage>
        <taxon>Eukaryota</taxon>
        <taxon>Fungi</taxon>
        <taxon>Dikarya</taxon>
        <taxon>Ascomycota</taxon>
        <taxon>Pezizomycotina</taxon>
        <taxon>Sordariomycetes</taxon>
        <taxon>Sordariomycetidae</taxon>
        <taxon>Magnaporthales</taxon>
        <taxon>Pyriculariaceae</taxon>
        <taxon>Pyricularia</taxon>
    </lineage>
</organism>
<protein>
    <submittedName>
        <fullName evidence="1">Uncharacterized protein</fullName>
    </submittedName>
</protein>
<gene>
    <name evidence="1" type="ORF">PoMZ_10482</name>
</gene>
<dbReference type="EMBL" id="CP034204">
    <property type="protein sequence ID" value="QBZ54773.1"/>
    <property type="molecule type" value="Genomic_DNA"/>
</dbReference>
<reference evidence="1 2" key="1">
    <citation type="journal article" date="2019" name="Mol. Biol. Evol.">
        <title>Blast fungal genomes show frequent chromosomal changes, gene gains and losses, and effector gene turnover.</title>
        <authorList>
            <person name="Gomez Luciano L.B."/>
            <person name="Jason Tsai I."/>
            <person name="Chuma I."/>
            <person name="Tosa Y."/>
            <person name="Chen Y.H."/>
            <person name="Li J.Y."/>
            <person name="Li M.Y."/>
            <person name="Jade Lu M.Y."/>
            <person name="Nakayashiki H."/>
            <person name="Li W.H."/>
        </authorList>
    </citation>
    <scope>NUCLEOTIDE SEQUENCE [LARGE SCALE GENOMIC DNA]</scope>
    <source>
        <strain evidence="1">MZ5-1-6</strain>
    </source>
</reference>
<accession>A0A4P7MXW9</accession>
<proteinExistence type="predicted"/>
<dbReference type="AlphaFoldDB" id="A0A4P7MXW9"/>
<evidence type="ECO:0000313" key="2">
    <source>
        <dbReference type="Proteomes" id="UP000294847"/>
    </source>
</evidence>
<name>A0A4P7MXW9_PYROR</name>
<sequence length="107" mass="12090">MFGISYGAFFISRQRSLLPVESGTRLTRMVQITRKRSWLLNLLKFGWLGTDGVAARLYGITACVLLEDVAPIIRRYQSSTSLGYAPLRRATHGMPRWYDETSSSLST</sequence>